<organism evidence="1 2">
    <name type="scientific">Paenibacillus solisilvae</name>
    <dbReference type="NCBI Taxonomy" id="2486751"/>
    <lineage>
        <taxon>Bacteria</taxon>
        <taxon>Bacillati</taxon>
        <taxon>Bacillota</taxon>
        <taxon>Bacilli</taxon>
        <taxon>Bacillales</taxon>
        <taxon>Paenibacillaceae</taxon>
        <taxon>Paenibacillus</taxon>
    </lineage>
</organism>
<name>A0ABW0W7C3_9BACL</name>
<dbReference type="Gene3D" id="3.30.470.20">
    <property type="entry name" value="ATP-grasp fold, B domain"/>
    <property type="match status" value="1"/>
</dbReference>
<proteinExistence type="predicted"/>
<comment type="caution">
    <text evidence="1">The sequence shown here is derived from an EMBL/GenBank/DDBJ whole genome shotgun (WGS) entry which is preliminary data.</text>
</comment>
<dbReference type="Proteomes" id="UP001596047">
    <property type="component" value="Unassembled WGS sequence"/>
</dbReference>
<dbReference type="EMBL" id="JBHSOW010000117">
    <property type="protein sequence ID" value="MFC5653207.1"/>
    <property type="molecule type" value="Genomic_DNA"/>
</dbReference>
<dbReference type="InterPro" id="IPR026838">
    <property type="entry name" value="YheC/D"/>
</dbReference>
<dbReference type="Pfam" id="PF14398">
    <property type="entry name" value="ATPgrasp_YheCD"/>
    <property type="match status" value="1"/>
</dbReference>
<sequence>MAIQRVSSKWAKTNVLIKSEELRDQIPVTVEWSQDALNQMLNKYGMVYVKPDFGTYGSGVIRVQKSSSGNYSFQVKTKKRAFPSFEQMIVPLQRIISNRPYLIQRGIYLLKYSRRRFDLRVMVQKNDTNEWESTGIIGRLSHPRKIVTNYHSGGTPMSIEKLMGRHLSHADIAAYKTQLCKQGVAIATQLQTKYPRLKEIGVDVAVDTSLKPWILEVNTLPDPYIFRKLQDKRIFRKIRRYCKLYGRL</sequence>
<reference evidence="2" key="1">
    <citation type="journal article" date="2019" name="Int. J. Syst. Evol. Microbiol.">
        <title>The Global Catalogue of Microorganisms (GCM) 10K type strain sequencing project: providing services to taxonomists for standard genome sequencing and annotation.</title>
        <authorList>
            <consortium name="The Broad Institute Genomics Platform"/>
            <consortium name="The Broad Institute Genome Sequencing Center for Infectious Disease"/>
            <person name="Wu L."/>
            <person name="Ma J."/>
        </authorList>
    </citation>
    <scope>NUCLEOTIDE SEQUENCE [LARGE SCALE GENOMIC DNA]</scope>
    <source>
        <strain evidence="2">CGMCC 1.3240</strain>
    </source>
</reference>
<keyword evidence="2" id="KW-1185">Reference proteome</keyword>
<dbReference type="RefSeq" id="WP_379191862.1">
    <property type="nucleotide sequence ID" value="NZ_JBHSOW010000117.1"/>
</dbReference>
<evidence type="ECO:0000313" key="1">
    <source>
        <dbReference type="EMBL" id="MFC5653207.1"/>
    </source>
</evidence>
<dbReference type="SUPFAM" id="SSF56059">
    <property type="entry name" value="Glutathione synthetase ATP-binding domain-like"/>
    <property type="match status" value="1"/>
</dbReference>
<accession>A0ABW0W7C3</accession>
<gene>
    <name evidence="1" type="ORF">ACFPYJ_29660</name>
</gene>
<evidence type="ECO:0000313" key="2">
    <source>
        <dbReference type="Proteomes" id="UP001596047"/>
    </source>
</evidence>
<protein>
    <submittedName>
        <fullName evidence="1">YheC/YheD family protein</fullName>
    </submittedName>
</protein>